<gene>
    <name evidence="1" type="ORF">BV25DRAFT_1897817</name>
</gene>
<reference evidence="1" key="1">
    <citation type="submission" date="2021-03" db="EMBL/GenBank/DDBJ databases">
        <authorList>
            <consortium name="DOE Joint Genome Institute"/>
            <person name="Ahrendt S."/>
            <person name="Looney B.P."/>
            <person name="Miyauchi S."/>
            <person name="Morin E."/>
            <person name="Drula E."/>
            <person name="Courty P.E."/>
            <person name="Chicoki N."/>
            <person name="Fauchery L."/>
            <person name="Kohler A."/>
            <person name="Kuo A."/>
            <person name="Labutti K."/>
            <person name="Pangilinan J."/>
            <person name="Lipzen A."/>
            <person name="Riley R."/>
            <person name="Andreopoulos W."/>
            <person name="He G."/>
            <person name="Johnson J."/>
            <person name="Barry K.W."/>
            <person name="Grigoriev I.V."/>
            <person name="Nagy L."/>
            <person name="Hibbett D."/>
            <person name="Henrissat B."/>
            <person name="Matheny P.B."/>
            <person name="Labbe J."/>
            <person name="Martin F."/>
        </authorList>
    </citation>
    <scope>NUCLEOTIDE SEQUENCE</scope>
    <source>
        <strain evidence="1">HHB10654</strain>
    </source>
</reference>
<comment type="caution">
    <text evidence="1">The sequence shown here is derived from an EMBL/GenBank/DDBJ whole genome shotgun (WGS) entry which is preliminary data.</text>
</comment>
<proteinExistence type="predicted"/>
<evidence type="ECO:0000313" key="1">
    <source>
        <dbReference type="EMBL" id="KAI0065696.1"/>
    </source>
</evidence>
<organism evidence="1 2">
    <name type="scientific">Artomyces pyxidatus</name>
    <dbReference type="NCBI Taxonomy" id="48021"/>
    <lineage>
        <taxon>Eukaryota</taxon>
        <taxon>Fungi</taxon>
        <taxon>Dikarya</taxon>
        <taxon>Basidiomycota</taxon>
        <taxon>Agaricomycotina</taxon>
        <taxon>Agaricomycetes</taxon>
        <taxon>Russulales</taxon>
        <taxon>Auriscalpiaceae</taxon>
        <taxon>Artomyces</taxon>
    </lineage>
</organism>
<keyword evidence="2" id="KW-1185">Reference proteome</keyword>
<accession>A0ACB8TBY7</accession>
<protein>
    <submittedName>
        <fullName evidence="1">Uncharacterized protein</fullName>
    </submittedName>
</protein>
<name>A0ACB8TBY7_9AGAM</name>
<sequence>MPNPASLILTTTNQRRVGTHGLVDPEDGVDVHEGINVAAAVNGQRVEDDAVFGDEVGGLTGGAESVGHDIVGENVEFPLLLAALDVSLAGEADAADDACISEGDRCTIMCADVGGNGFGGELDGGKQKVEVPIRFCAKVELLGEDMPAYAFLSARTWNGE</sequence>
<reference evidence="1" key="2">
    <citation type="journal article" date="2022" name="New Phytol.">
        <title>Evolutionary transition to the ectomycorrhizal habit in the genomes of a hyperdiverse lineage of mushroom-forming fungi.</title>
        <authorList>
            <person name="Looney B."/>
            <person name="Miyauchi S."/>
            <person name="Morin E."/>
            <person name="Drula E."/>
            <person name="Courty P.E."/>
            <person name="Kohler A."/>
            <person name="Kuo A."/>
            <person name="LaButti K."/>
            <person name="Pangilinan J."/>
            <person name="Lipzen A."/>
            <person name="Riley R."/>
            <person name="Andreopoulos W."/>
            <person name="He G."/>
            <person name="Johnson J."/>
            <person name="Nolan M."/>
            <person name="Tritt A."/>
            <person name="Barry K.W."/>
            <person name="Grigoriev I.V."/>
            <person name="Nagy L.G."/>
            <person name="Hibbett D."/>
            <person name="Henrissat B."/>
            <person name="Matheny P.B."/>
            <person name="Labbe J."/>
            <person name="Martin F.M."/>
        </authorList>
    </citation>
    <scope>NUCLEOTIDE SEQUENCE</scope>
    <source>
        <strain evidence="1">HHB10654</strain>
    </source>
</reference>
<dbReference type="Proteomes" id="UP000814140">
    <property type="component" value="Unassembled WGS sequence"/>
</dbReference>
<evidence type="ECO:0000313" key="2">
    <source>
        <dbReference type="Proteomes" id="UP000814140"/>
    </source>
</evidence>
<dbReference type="EMBL" id="MU277194">
    <property type="protein sequence ID" value="KAI0065696.1"/>
    <property type="molecule type" value="Genomic_DNA"/>
</dbReference>